<dbReference type="InterPro" id="IPR051092">
    <property type="entry name" value="FYVE_RhoGEF_PH"/>
</dbReference>
<organism evidence="3 4">
    <name type="scientific">Reticulomyxa filosa</name>
    <dbReference type="NCBI Taxonomy" id="46433"/>
    <lineage>
        <taxon>Eukaryota</taxon>
        <taxon>Sar</taxon>
        <taxon>Rhizaria</taxon>
        <taxon>Retaria</taxon>
        <taxon>Foraminifera</taxon>
        <taxon>Monothalamids</taxon>
        <taxon>Reticulomyxidae</taxon>
        <taxon>Reticulomyxa</taxon>
    </lineage>
</organism>
<dbReference type="PANTHER" id="PTHR12673:SF159">
    <property type="entry name" value="LD03170P"/>
    <property type="match status" value="1"/>
</dbReference>
<reference evidence="3 4" key="1">
    <citation type="journal article" date="2013" name="Curr. Biol.">
        <title>The Genome of the Foraminiferan Reticulomyxa filosa.</title>
        <authorList>
            <person name="Glockner G."/>
            <person name="Hulsmann N."/>
            <person name="Schleicher M."/>
            <person name="Noegel A.A."/>
            <person name="Eichinger L."/>
            <person name="Gallinger C."/>
            <person name="Pawlowski J."/>
            <person name="Sierra R."/>
            <person name="Euteneuer U."/>
            <person name="Pillet L."/>
            <person name="Moustafa A."/>
            <person name="Platzer M."/>
            <person name="Groth M."/>
            <person name="Szafranski K."/>
            <person name="Schliwa M."/>
        </authorList>
    </citation>
    <scope>NUCLEOTIDE SEQUENCE [LARGE SCALE GENOMIC DNA]</scope>
</reference>
<proteinExistence type="predicted"/>
<evidence type="ECO:0000313" key="4">
    <source>
        <dbReference type="Proteomes" id="UP000023152"/>
    </source>
</evidence>
<gene>
    <name evidence="3" type="ORF">RFI_08495</name>
</gene>
<dbReference type="InterPro" id="IPR035899">
    <property type="entry name" value="DBL_dom_sf"/>
</dbReference>
<dbReference type="OrthoDB" id="2570713at2759"/>
<dbReference type="Gene3D" id="1.20.900.10">
    <property type="entry name" value="Dbl homology (DH) domain"/>
    <property type="match status" value="1"/>
</dbReference>
<dbReference type="PANTHER" id="PTHR12673">
    <property type="entry name" value="FACIOGENITAL DYSPLASIA PROTEIN"/>
    <property type="match status" value="1"/>
</dbReference>
<evidence type="ECO:0000313" key="3">
    <source>
        <dbReference type="EMBL" id="ETO28635.1"/>
    </source>
</evidence>
<feature type="region of interest" description="Disordered" evidence="1">
    <location>
        <begin position="152"/>
        <end position="189"/>
    </location>
</feature>
<accession>X6NQR2</accession>
<feature type="non-terminal residue" evidence="3">
    <location>
        <position position="1"/>
    </location>
</feature>
<feature type="region of interest" description="Disordered" evidence="1">
    <location>
        <begin position="56"/>
        <end position="78"/>
    </location>
</feature>
<dbReference type="Pfam" id="PF00621">
    <property type="entry name" value="RhoGEF"/>
    <property type="match status" value="1"/>
</dbReference>
<comment type="caution">
    <text evidence="3">The sequence shown here is derived from an EMBL/GenBank/DDBJ whole genome shotgun (WGS) entry which is preliminary data.</text>
</comment>
<dbReference type="AlphaFoldDB" id="X6NQR2"/>
<feature type="compositionally biased region" description="Basic residues" evidence="1">
    <location>
        <begin position="159"/>
        <end position="169"/>
    </location>
</feature>
<dbReference type="EMBL" id="ASPP01006554">
    <property type="protein sequence ID" value="ETO28635.1"/>
    <property type="molecule type" value="Genomic_DNA"/>
</dbReference>
<evidence type="ECO:0000256" key="1">
    <source>
        <dbReference type="SAM" id="MobiDB-lite"/>
    </source>
</evidence>
<dbReference type="SUPFAM" id="SSF48065">
    <property type="entry name" value="DBL homology domain (DH-domain)"/>
    <property type="match status" value="1"/>
</dbReference>
<dbReference type="PROSITE" id="PS50010">
    <property type="entry name" value="DH_2"/>
    <property type="match status" value="1"/>
</dbReference>
<feature type="domain" description="DH" evidence="2">
    <location>
        <begin position="78"/>
        <end position="243"/>
    </location>
</feature>
<dbReference type="GO" id="GO:0005085">
    <property type="term" value="F:guanyl-nucleotide exchange factor activity"/>
    <property type="evidence" value="ECO:0007669"/>
    <property type="project" value="InterPro"/>
</dbReference>
<dbReference type="Proteomes" id="UP000023152">
    <property type="component" value="Unassembled WGS sequence"/>
</dbReference>
<keyword evidence="4" id="KW-1185">Reference proteome</keyword>
<dbReference type="GO" id="GO:0005737">
    <property type="term" value="C:cytoplasm"/>
    <property type="evidence" value="ECO:0007669"/>
    <property type="project" value="TreeGrafter"/>
</dbReference>
<evidence type="ECO:0000259" key="2">
    <source>
        <dbReference type="PROSITE" id="PS50010"/>
    </source>
</evidence>
<sequence>VNQLSSFLKRNEKAVSNKVHHEAKTTNKAYFIIFTDKKVIGNTFVWKERERKKGKLVSPQRSKIESPSKLPQQKREERRERVISELIETEANYCRSLNKLIDYCVTPLKDYKIITEQQHDTLFSQLKVIKQLSETFLQGNVNMSQERWKIGSECETKQSKTKQNKTKQHKTNDNKTDLMERRKSWDPNKSPLSDLIGQFVPYFRMYQQYMNNYDKAIALMKTLQSKQKVYTYIFFYKLKKKKR</sequence>
<dbReference type="InterPro" id="IPR000219">
    <property type="entry name" value="DH_dom"/>
</dbReference>
<name>X6NQR2_RETFI</name>
<feature type="compositionally biased region" description="Basic and acidic residues" evidence="1">
    <location>
        <begin position="170"/>
        <end position="186"/>
    </location>
</feature>
<protein>
    <recommendedName>
        <fullName evidence="2">DH domain-containing protein</fullName>
    </recommendedName>
</protein>